<evidence type="ECO:0000256" key="2">
    <source>
        <dbReference type="ARBA" id="ARBA00023015"/>
    </source>
</evidence>
<proteinExistence type="predicted"/>
<keyword evidence="5" id="KW-0539">Nucleus</keyword>
<dbReference type="Proteomes" id="UP001603857">
    <property type="component" value="Unassembled WGS sequence"/>
</dbReference>
<dbReference type="FunFam" id="1.10.10.60:FF:000002">
    <property type="entry name" value="Myb family transcription factor"/>
    <property type="match status" value="1"/>
</dbReference>
<name>A0ABD1NJW1_9FABA</name>
<organism evidence="8 9">
    <name type="scientific">Flemingia macrophylla</name>
    <dbReference type="NCBI Taxonomy" id="520843"/>
    <lineage>
        <taxon>Eukaryota</taxon>
        <taxon>Viridiplantae</taxon>
        <taxon>Streptophyta</taxon>
        <taxon>Embryophyta</taxon>
        <taxon>Tracheophyta</taxon>
        <taxon>Spermatophyta</taxon>
        <taxon>Magnoliopsida</taxon>
        <taxon>eudicotyledons</taxon>
        <taxon>Gunneridae</taxon>
        <taxon>Pentapetalae</taxon>
        <taxon>rosids</taxon>
        <taxon>fabids</taxon>
        <taxon>Fabales</taxon>
        <taxon>Fabaceae</taxon>
        <taxon>Papilionoideae</taxon>
        <taxon>50 kb inversion clade</taxon>
        <taxon>NPAAA clade</taxon>
        <taxon>indigoferoid/millettioid clade</taxon>
        <taxon>Phaseoleae</taxon>
        <taxon>Flemingia</taxon>
    </lineage>
</organism>
<dbReference type="PROSITE" id="PS51294">
    <property type="entry name" value="HTH_MYB"/>
    <property type="match status" value="1"/>
</dbReference>
<dbReference type="GO" id="GO:0003677">
    <property type="term" value="F:DNA binding"/>
    <property type="evidence" value="ECO:0007669"/>
    <property type="project" value="UniProtKB-KW"/>
</dbReference>
<feature type="region of interest" description="Disordered" evidence="6">
    <location>
        <begin position="271"/>
        <end position="331"/>
    </location>
</feature>
<evidence type="ECO:0000259" key="7">
    <source>
        <dbReference type="PROSITE" id="PS51294"/>
    </source>
</evidence>
<dbReference type="Pfam" id="PF26575">
    <property type="entry name" value="HHO5_N"/>
    <property type="match status" value="1"/>
</dbReference>
<feature type="region of interest" description="Disordered" evidence="6">
    <location>
        <begin position="108"/>
        <end position="155"/>
    </location>
</feature>
<dbReference type="PANTHER" id="PTHR31003:SF22">
    <property type="entry name" value="TRANSCRIPTION FACTOR HHO5"/>
    <property type="match status" value="1"/>
</dbReference>
<evidence type="ECO:0000313" key="8">
    <source>
        <dbReference type="EMBL" id="KAL2348419.1"/>
    </source>
</evidence>
<feature type="compositionally biased region" description="Low complexity" evidence="6">
    <location>
        <begin position="296"/>
        <end position="319"/>
    </location>
</feature>
<dbReference type="GO" id="GO:0005634">
    <property type="term" value="C:nucleus"/>
    <property type="evidence" value="ECO:0007669"/>
    <property type="project" value="UniProtKB-SubCell"/>
</dbReference>
<dbReference type="InterPro" id="IPR001005">
    <property type="entry name" value="SANT/Myb"/>
</dbReference>
<gene>
    <name evidence="8" type="ORF">Fmac_002419</name>
</gene>
<dbReference type="InterPro" id="IPR009057">
    <property type="entry name" value="Homeodomain-like_sf"/>
</dbReference>
<evidence type="ECO:0000256" key="1">
    <source>
        <dbReference type="ARBA" id="ARBA00004123"/>
    </source>
</evidence>
<dbReference type="PANTHER" id="PTHR31003">
    <property type="entry name" value="MYB FAMILY TRANSCRIPTION FACTOR"/>
    <property type="match status" value="1"/>
</dbReference>
<accession>A0ABD1NJW1</accession>
<evidence type="ECO:0000256" key="5">
    <source>
        <dbReference type="ARBA" id="ARBA00023242"/>
    </source>
</evidence>
<dbReference type="InterPro" id="IPR044787">
    <property type="entry name" value="HHO5-like"/>
</dbReference>
<dbReference type="GO" id="GO:0006355">
    <property type="term" value="P:regulation of DNA-templated transcription"/>
    <property type="evidence" value="ECO:0007669"/>
    <property type="project" value="UniProtKB-ARBA"/>
</dbReference>
<keyword evidence="3" id="KW-0238">DNA-binding</keyword>
<evidence type="ECO:0000256" key="3">
    <source>
        <dbReference type="ARBA" id="ARBA00023125"/>
    </source>
</evidence>
<dbReference type="InterPro" id="IPR006447">
    <property type="entry name" value="Myb_dom_plants"/>
</dbReference>
<protein>
    <recommendedName>
        <fullName evidence="7">HTH myb-type domain-containing protein</fullName>
    </recommendedName>
</protein>
<evidence type="ECO:0000313" key="9">
    <source>
        <dbReference type="Proteomes" id="UP001603857"/>
    </source>
</evidence>
<dbReference type="SUPFAM" id="SSF46689">
    <property type="entry name" value="Homeodomain-like"/>
    <property type="match status" value="1"/>
</dbReference>
<comment type="caution">
    <text evidence="8">The sequence shown here is derived from an EMBL/GenBank/DDBJ whole genome shotgun (WGS) entry which is preliminary data.</text>
</comment>
<keyword evidence="4" id="KW-0804">Transcription</keyword>
<comment type="subcellular location">
    <subcellularLocation>
        <location evidence="1">Nucleus</location>
    </subcellularLocation>
</comment>
<reference evidence="8 9" key="1">
    <citation type="submission" date="2024-08" db="EMBL/GenBank/DDBJ databases">
        <title>Insights into the chromosomal genome structure of Flemingia macrophylla.</title>
        <authorList>
            <person name="Ding Y."/>
            <person name="Zhao Y."/>
            <person name="Bi W."/>
            <person name="Wu M."/>
            <person name="Zhao G."/>
            <person name="Gong Y."/>
            <person name="Li W."/>
            <person name="Zhang P."/>
        </authorList>
    </citation>
    <scope>NUCLEOTIDE SEQUENCE [LARGE SCALE GENOMIC DNA]</scope>
    <source>
        <strain evidence="8">DYQJB</strain>
        <tissue evidence="8">Leaf</tissue>
    </source>
</reference>
<feature type="domain" description="HTH myb-type" evidence="7">
    <location>
        <begin position="204"/>
        <end position="264"/>
    </location>
</feature>
<dbReference type="NCBIfam" id="TIGR01557">
    <property type="entry name" value="myb_SHAQKYF"/>
    <property type="match status" value="1"/>
</dbReference>
<dbReference type="Pfam" id="PF00249">
    <property type="entry name" value="Myb_DNA-binding"/>
    <property type="match status" value="1"/>
</dbReference>
<evidence type="ECO:0000256" key="4">
    <source>
        <dbReference type="ARBA" id="ARBA00023163"/>
    </source>
</evidence>
<dbReference type="AlphaFoldDB" id="A0ABD1NJW1"/>
<keyword evidence="2" id="KW-0805">Transcription regulation</keyword>
<dbReference type="InterPro" id="IPR058673">
    <property type="entry name" value="HHO5-like_N"/>
</dbReference>
<dbReference type="EMBL" id="JBGMDY010000001">
    <property type="protein sequence ID" value="KAL2348419.1"/>
    <property type="molecule type" value="Genomic_DNA"/>
</dbReference>
<dbReference type="Gene3D" id="1.10.10.60">
    <property type="entry name" value="Homeodomain-like"/>
    <property type="match status" value="1"/>
</dbReference>
<evidence type="ECO:0000256" key="6">
    <source>
        <dbReference type="SAM" id="MobiDB-lite"/>
    </source>
</evidence>
<dbReference type="InterPro" id="IPR017930">
    <property type="entry name" value="Myb_dom"/>
</dbReference>
<sequence length="350" mass="39268">MNLHLPSLSPELRVHSMDLSLDLSLGFVPKPISLLFPPNTDNHHQSLDTFVQRLEDELRKVQAFKRDLPLCMLLLNDAIARLREQKLKSSQDPPFTFFPLSNQNQCSHNNNNSISWTTHKTKSRIDEEDDRSVPNNNNTFDGDSFGPNKEGSQVPRFSLVTPASELSHSNSKIVCGDNSSGSCSSLLRVELHTHPQPPPHMQQNPRKQRRCWSPELHRRFIHALQQLGGAQVATPKQIRELMQVESLTNDEVKSHLQKYRLHVRRFPVSSVGQANNGSYMGQDECGEKSKGNLSQSGSPQGPLTPLLLGGSVKGLSSPGRNSVDAEDEQSDCRNWKEGVHHQLEHDNHSL</sequence>
<keyword evidence="9" id="KW-1185">Reference proteome</keyword>